<evidence type="ECO:0000313" key="21">
    <source>
        <dbReference type="EMBL" id="BAJ53354.1"/>
    </source>
</evidence>
<evidence type="ECO:0000256" key="3">
    <source>
        <dbReference type="ARBA" id="ARBA00012944"/>
    </source>
</evidence>
<evidence type="ECO:0000256" key="2">
    <source>
        <dbReference type="ARBA" id="ARBA00004448"/>
    </source>
</evidence>
<feature type="transmembrane region" description="Helical" evidence="17">
    <location>
        <begin position="414"/>
        <end position="435"/>
    </location>
</feature>
<feature type="transmembrane region" description="Helical" evidence="17">
    <location>
        <begin position="239"/>
        <end position="257"/>
    </location>
</feature>
<feature type="transmembrane region" description="Helical" evidence="17">
    <location>
        <begin position="296"/>
        <end position="316"/>
    </location>
</feature>
<keyword evidence="12 17" id="KW-0520">NAD</keyword>
<feature type="transmembrane region" description="Helical" evidence="17">
    <location>
        <begin position="48"/>
        <end position="75"/>
    </location>
</feature>
<feature type="domain" description="NADH:quinone oxidoreductase/Mrp antiporter transmembrane" evidence="18">
    <location>
        <begin position="104"/>
        <end position="379"/>
    </location>
</feature>
<feature type="domain" description="NADH-Ubiquinone oxidoreductase (complex I) chain 5 N-terminal" evidence="19">
    <location>
        <begin position="39"/>
        <end position="88"/>
    </location>
</feature>
<dbReference type="InterPro" id="IPR001516">
    <property type="entry name" value="Proton_antipo_N"/>
</dbReference>
<protein>
    <recommendedName>
        <fullName evidence="4 17">NADH-ubiquinone oxidoreductase chain 5</fullName>
        <ecNumber evidence="3 17">7.1.1.2</ecNumber>
    </recommendedName>
</protein>
<keyword evidence="10" id="KW-0249">Electron transport</keyword>
<feature type="transmembrane region" description="Helical" evidence="17">
    <location>
        <begin position="110"/>
        <end position="128"/>
    </location>
</feature>
<comment type="similarity">
    <text evidence="17">Belongs to the complex I subunit 5 family.</text>
</comment>
<comment type="function">
    <text evidence="1">Core subunit of the mitochondrial membrane respiratory chain NADH dehydrogenase (Complex I) that is believed to belong to the minimal assembly required for catalysis. Complex I functions in the transfer of electrons from NADH to the respiratory chain. The immediate electron acceptor for the enzyme is believed to be ubiquinone.</text>
</comment>
<dbReference type="Pfam" id="PF00361">
    <property type="entry name" value="Proton_antipo_M"/>
    <property type="match status" value="1"/>
</dbReference>
<evidence type="ECO:0000256" key="9">
    <source>
        <dbReference type="ARBA" id="ARBA00022967"/>
    </source>
</evidence>
<reference evidence="21" key="1">
    <citation type="submission" date="2010-04" db="EMBL/GenBank/DDBJ databases">
        <title>The complete mitochondrial genomes of normal and cheater morphs in the parthenogenetic ant, Pristomyrmex punctatus (Hymenoptera: Formicidae).</title>
        <authorList>
            <person name="Hasegawa E."/>
            <person name="Kobayashi K."/>
            <person name="Yagi N."/>
            <person name="Tsuji K."/>
        </authorList>
    </citation>
    <scope>NUCLEOTIDE SEQUENCE</scope>
</reference>
<feature type="transmembrane region" description="Helical" evidence="17">
    <location>
        <begin position="7"/>
        <end position="28"/>
    </location>
</feature>
<dbReference type="PANTHER" id="PTHR42829">
    <property type="entry name" value="NADH-UBIQUINONE OXIDOREDUCTASE CHAIN 5"/>
    <property type="match status" value="1"/>
</dbReference>
<dbReference type="GeneID" id="10200280"/>
<keyword evidence="8" id="KW-0999">Mitochondrion inner membrane</keyword>
<keyword evidence="7 17" id="KW-0812">Transmembrane</keyword>
<evidence type="ECO:0000256" key="1">
    <source>
        <dbReference type="ARBA" id="ARBA00003257"/>
    </source>
</evidence>
<dbReference type="InterPro" id="IPR003945">
    <property type="entry name" value="NU5C-like"/>
</dbReference>
<dbReference type="RefSeq" id="YP_004221803.1">
    <property type="nucleotide sequence ID" value="NC_015075.1"/>
</dbReference>
<feature type="transmembrane region" description="Helical" evidence="17">
    <location>
        <begin position="209"/>
        <end position="227"/>
    </location>
</feature>
<evidence type="ECO:0000256" key="8">
    <source>
        <dbReference type="ARBA" id="ARBA00022792"/>
    </source>
</evidence>
<dbReference type="PRINTS" id="PR01434">
    <property type="entry name" value="NADHDHGNASE5"/>
</dbReference>
<accession>E5RQ01</accession>
<keyword evidence="5 17" id="KW-0813">Transport</keyword>
<evidence type="ECO:0000259" key="18">
    <source>
        <dbReference type="Pfam" id="PF00361"/>
    </source>
</evidence>
<dbReference type="EMBL" id="AB556947">
    <property type="protein sequence ID" value="BAJ53367.1"/>
    <property type="molecule type" value="Genomic_DNA"/>
</dbReference>
<evidence type="ECO:0000259" key="19">
    <source>
        <dbReference type="Pfam" id="PF00662"/>
    </source>
</evidence>
<keyword evidence="9" id="KW-1278">Translocase</keyword>
<feature type="transmembrane region" description="Helical" evidence="17">
    <location>
        <begin position="447"/>
        <end position="468"/>
    </location>
</feature>
<feature type="transmembrane region" description="Helical" evidence="17">
    <location>
        <begin position="328"/>
        <end position="349"/>
    </location>
</feature>
<evidence type="ECO:0000256" key="5">
    <source>
        <dbReference type="ARBA" id="ARBA00022448"/>
    </source>
</evidence>
<feature type="transmembrane region" description="Helical" evidence="17">
    <location>
        <begin position="369"/>
        <end position="394"/>
    </location>
</feature>
<feature type="transmembrane region" description="Helical" evidence="17">
    <location>
        <begin position="473"/>
        <end position="491"/>
    </location>
</feature>
<dbReference type="GO" id="GO:0003954">
    <property type="term" value="F:NADH dehydrogenase activity"/>
    <property type="evidence" value="ECO:0007669"/>
    <property type="project" value="TreeGrafter"/>
</dbReference>
<feature type="transmembrane region" description="Helical" evidence="17">
    <location>
        <begin position="149"/>
        <end position="169"/>
    </location>
</feature>
<evidence type="ECO:0000259" key="20">
    <source>
        <dbReference type="Pfam" id="PF06455"/>
    </source>
</evidence>
<evidence type="ECO:0000256" key="14">
    <source>
        <dbReference type="ARBA" id="ARBA00023128"/>
    </source>
</evidence>
<feature type="transmembrane region" description="Helical" evidence="17">
    <location>
        <begin position="531"/>
        <end position="552"/>
    </location>
</feature>
<gene>
    <name evidence="21" type="primary">ND5</name>
</gene>
<proteinExistence type="inferred from homology"/>
<comment type="subcellular location">
    <subcellularLocation>
        <location evidence="2">Mitochondrion inner membrane</location>
        <topology evidence="2">Multi-pass membrane protein</topology>
    </subcellularLocation>
</comment>
<evidence type="ECO:0000256" key="7">
    <source>
        <dbReference type="ARBA" id="ARBA00022692"/>
    </source>
</evidence>
<keyword evidence="14 17" id="KW-0496">Mitochondrion</keyword>
<feature type="transmembrane region" description="Helical" evidence="17">
    <location>
        <begin position="175"/>
        <end position="197"/>
    </location>
</feature>
<keyword evidence="6" id="KW-0679">Respiratory chain</keyword>
<dbReference type="InterPro" id="IPR001750">
    <property type="entry name" value="ND/Mrp_TM"/>
</dbReference>
<geneLocation type="mitochondrion" evidence="21"/>
<keyword evidence="15 17" id="KW-0472">Membrane</keyword>
<dbReference type="GO" id="GO:0005743">
    <property type="term" value="C:mitochondrial inner membrane"/>
    <property type="evidence" value="ECO:0007669"/>
    <property type="project" value="UniProtKB-SubCell"/>
</dbReference>
<evidence type="ECO:0000256" key="17">
    <source>
        <dbReference type="RuleBase" id="RU003404"/>
    </source>
</evidence>
<evidence type="ECO:0000256" key="4">
    <source>
        <dbReference type="ARBA" id="ARBA00021096"/>
    </source>
</evidence>
<dbReference type="AlphaFoldDB" id="E5RQ01"/>
<dbReference type="CTD" id="4540"/>
<keyword evidence="11 17" id="KW-1133">Transmembrane helix</keyword>
<evidence type="ECO:0000256" key="13">
    <source>
        <dbReference type="ARBA" id="ARBA00023075"/>
    </source>
</evidence>
<evidence type="ECO:0000256" key="12">
    <source>
        <dbReference type="ARBA" id="ARBA00023027"/>
    </source>
</evidence>
<dbReference type="Pfam" id="PF06455">
    <property type="entry name" value="NADH5_C"/>
    <property type="match status" value="1"/>
</dbReference>
<feature type="domain" description="NADH dehydrogenase subunit 5 C-terminal" evidence="20">
    <location>
        <begin position="385"/>
        <end position="553"/>
    </location>
</feature>
<keyword evidence="13 17" id="KW-0830">Ubiquinone</keyword>
<dbReference type="EMBL" id="AB556946">
    <property type="protein sequence ID" value="BAJ53354.1"/>
    <property type="molecule type" value="Genomic_DNA"/>
</dbReference>
<evidence type="ECO:0000256" key="16">
    <source>
        <dbReference type="ARBA" id="ARBA00049551"/>
    </source>
</evidence>
<dbReference type="GO" id="GO:0042773">
    <property type="term" value="P:ATP synthesis coupled electron transport"/>
    <property type="evidence" value="ECO:0007669"/>
    <property type="project" value="InterPro"/>
</dbReference>
<evidence type="ECO:0000256" key="11">
    <source>
        <dbReference type="ARBA" id="ARBA00022989"/>
    </source>
</evidence>
<dbReference type="GO" id="GO:0015990">
    <property type="term" value="P:electron transport coupled proton transport"/>
    <property type="evidence" value="ECO:0007669"/>
    <property type="project" value="TreeGrafter"/>
</dbReference>
<dbReference type="EC" id="7.1.1.2" evidence="3 17"/>
<name>E5RQ01_9HYME</name>
<evidence type="ECO:0000256" key="15">
    <source>
        <dbReference type="ARBA" id="ARBA00023136"/>
    </source>
</evidence>
<evidence type="ECO:0000256" key="6">
    <source>
        <dbReference type="ARBA" id="ARBA00022660"/>
    </source>
</evidence>
<dbReference type="Pfam" id="PF00662">
    <property type="entry name" value="Proton_antipo_N"/>
    <property type="match status" value="1"/>
</dbReference>
<evidence type="ECO:0000256" key="10">
    <source>
        <dbReference type="ARBA" id="ARBA00022982"/>
    </source>
</evidence>
<feature type="transmembrane region" description="Helical" evidence="17">
    <location>
        <begin position="87"/>
        <end position="104"/>
    </location>
</feature>
<dbReference type="PANTHER" id="PTHR42829:SF2">
    <property type="entry name" value="NADH-UBIQUINONE OXIDOREDUCTASE CHAIN 5"/>
    <property type="match status" value="1"/>
</dbReference>
<comment type="function">
    <text evidence="17">Core subunit of the mitochondrial membrane respiratory chain NADH dehydrogenase (Complex I) which catalyzes electron transfer from NADH through the respiratory chain, using ubiquinone as an electron acceptor. Essential for the catalytic activity and assembly of complex I.</text>
</comment>
<feature type="transmembrane region" description="Helical" evidence="17">
    <location>
        <begin position="264"/>
        <end position="290"/>
    </location>
</feature>
<sequence>MMEIIYYFVMMLILFILTFMLALSMYYMNVSFMYEWLIMEVNSLNMEFVLLLDWMSLLFISLIILISSMIIMYSYEYMYGNKFIKRFMYLVVLFVLSMVFMVISPNIISIMIGWDGLGLVSYCLVIFYQNYLSYNSGMVTVLVNRIGDVGLLMSISLLMIKGSWSMYLIESKELVLIMMLMLASITKSAQIPFSVWLPMAMAAPTPVSALVHSSTLVTAGVYLLIRFNKFFMYSELNKILLVLAVLTMFMSGLMAILENDLKKIIALSTLSQLGLMMVILSFGMSMISFFHLLTHAIFKSMLFMCAGVIIHSMYNLQDIRNMGSLIEGMPFISMSFFISSMSLVGFPFMAGFYSKDYIMELIYSFNMNLLMIMIILMSFIFTVLYSFRLFYYLFFSTMKFMSYNNLNEIKFMNLSMMILIILSVMIGSILNWLFFFDYNILYLDFNIKMLTLSVCILGILLEMCLVVYNFLSYLYYLGYYLSNMLFLNYLYKWIYKPILVISNKLIYADDTWIEFMMKGSIGYLNEAYKDVINFSINSIIYFFIFMILLMVVMF</sequence>
<organism evidence="21">
    <name type="scientific">Pristomyrmex punctatus</name>
    <dbReference type="NCBI Taxonomy" id="507543"/>
    <lineage>
        <taxon>Eukaryota</taxon>
        <taxon>Metazoa</taxon>
        <taxon>Ecdysozoa</taxon>
        <taxon>Arthropoda</taxon>
        <taxon>Hexapoda</taxon>
        <taxon>Insecta</taxon>
        <taxon>Pterygota</taxon>
        <taxon>Neoptera</taxon>
        <taxon>Endopterygota</taxon>
        <taxon>Hymenoptera</taxon>
        <taxon>Apocrita</taxon>
        <taxon>Aculeata</taxon>
        <taxon>Formicoidea</taxon>
        <taxon>Formicidae</taxon>
        <taxon>Myrmicinae</taxon>
        <taxon>Pristomyrmex</taxon>
    </lineage>
</organism>
<dbReference type="GO" id="GO:0008137">
    <property type="term" value="F:NADH dehydrogenase (ubiquinone) activity"/>
    <property type="evidence" value="ECO:0007669"/>
    <property type="project" value="UniProtKB-EC"/>
</dbReference>
<comment type="catalytic activity">
    <reaction evidence="16 17">
        <text>a ubiquinone + NADH + 5 H(+)(in) = a ubiquinol + NAD(+) + 4 H(+)(out)</text>
        <dbReference type="Rhea" id="RHEA:29091"/>
        <dbReference type="Rhea" id="RHEA-COMP:9565"/>
        <dbReference type="Rhea" id="RHEA-COMP:9566"/>
        <dbReference type="ChEBI" id="CHEBI:15378"/>
        <dbReference type="ChEBI" id="CHEBI:16389"/>
        <dbReference type="ChEBI" id="CHEBI:17976"/>
        <dbReference type="ChEBI" id="CHEBI:57540"/>
        <dbReference type="ChEBI" id="CHEBI:57945"/>
        <dbReference type="EC" id="7.1.1.2"/>
    </reaction>
</comment>
<dbReference type="InterPro" id="IPR010934">
    <property type="entry name" value="NADH_DH_su5_C"/>
</dbReference>